<evidence type="ECO:0000313" key="1">
    <source>
        <dbReference type="EMBL" id="GBP45168.1"/>
    </source>
</evidence>
<dbReference type="EMBL" id="BGZK01000465">
    <property type="protein sequence ID" value="GBP45168.1"/>
    <property type="molecule type" value="Genomic_DNA"/>
</dbReference>
<organism evidence="1 2">
    <name type="scientific">Eumeta variegata</name>
    <name type="common">Bagworm moth</name>
    <name type="synonym">Eumeta japonica</name>
    <dbReference type="NCBI Taxonomy" id="151549"/>
    <lineage>
        <taxon>Eukaryota</taxon>
        <taxon>Metazoa</taxon>
        <taxon>Ecdysozoa</taxon>
        <taxon>Arthropoda</taxon>
        <taxon>Hexapoda</taxon>
        <taxon>Insecta</taxon>
        <taxon>Pterygota</taxon>
        <taxon>Neoptera</taxon>
        <taxon>Endopterygota</taxon>
        <taxon>Lepidoptera</taxon>
        <taxon>Glossata</taxon>
        <taxon>Ditrysia</taxon>
        <taxon>Tineoidea</taxon>
        <taxon>Psychidae</taxon>
        <taxon>Oiketicinae</taxon>
        <taxon>Eumeta</taxon>
    </lineage>
</organism>
<evidence type="ECO:0000313" key="2">
    <source>
        <dbReference type="Proteomes" id="UP000299102"/>
    </source>
</evidence>
<proteinExistence type="predicted"/>
<name>A0A4C1W1I5_EUMVA</name>
<comment type="caution">
    <text evidence="1">The sequence shown here is derived from an EMBL/GenBank/DDBJ whole genome shotgun (WGS) entry which is preliminary data.</text>
</comment>
<sequence>MKTETLIKCLKELQGARYNTQDVAGKNHANADKILNLIFELGKNKTTFIESEKKEIGILLGGAIKPIKFSIEHVACRYRTRLESAVLRKRSALEFLFNEYGQFPAGDSLLATKFAENNLKESVDLLDDIIEKWADVEDSDEGQSDRETQLSGLPKSHTWWFN</sequence>
<protein>
    <submittedName>
        <fullName evidence="1">Uncharacterized protein</fullName>
    </submittedName>
</protein>
<reference evidence="1 2" key="1">
    <citation type="journal article" date="2019" name="Commun. Biol.">
        <title>The bagworm genome reveals a unique fibroin gene that provides high tensile strength.</title>
        <authorList>
            <person name="Kono N."/>
            <person name="Nakamura H."/>
            <person name="Ohtoshi R."/>
            <person name="Tomita M."/>
            <person name="Numata K."/>
            <person name="Arakawa K."/>
        </authorList>
    </citation>
    <scope>NUCLEOTIDE SEQUENCE [LARGE SCALE GENOMIC DNA]</scope>
</reference>
<gene>
    <name evidence="1" type="ORF">EVAR_95820_1</name>
</gene>
<accession>A0A4C1W1I5</accession>
<keyword evidence="2" id="KW-1185">Reference proteome</keyword>
<dbReference type="OrthoDB" id="7408822at2759"/>
<dbReference type="Proteomes" id="UP000299102">
    <property type="component" value="Unassembled WGS sequence"/>
</dbReference>
<dbReference type="AlphaFoldDB" id="A0A4C1W1I5"/>